<keyword evidence="3" id="KW-0418">Kinase</keyword>
<keyword evidence="1" id="KW-0472">Membrane</keyword>
<dbReference type="EMBL" id="BAABDK010000016">
    <property type="protein sequence ID" value="GAA4034582.1"/>
    <property type="molecule type" value="Genomic_DNA"/>
</dbReference>
<dbReference type="PANTHER" id="PTHR34220:SF7">
    <property type="entry name" value="SENSOR HISTIDINE KINASE YPDA"/>
    <property type="match status" value="1"/>
</dbReference>
<gene>
    <name evidence="3" type="ORF">GCM10022409_18740</name>
</gene>
<comment type="caution">
    <text evidence="3">The sequence shown here is derived from an EMBL/GenBank/DDBJ whole genome shotgun (WGS) entry which is preliminary data.</text>
</comment>
<keyword evidence="4" id="KW-1185">Reference proteome</keyword>
<dbReference type="InterPro" id="IPR010559">
    <property type="entry name" value="Sig_transdc_His_kin_internal"/>
</dbReference>
<dbReference type="InterPro" id="IPR050640">
    <property type="entry name" value="Bact_2-comp_sensor_kinase"/>
</dbReference>
<feature type="transmembrane region" description="Helical" evidence="1">
    <location>
        <begin position="117"/>
        <end position="138"/>
    </location>
</feature>
<keyword evidence="1" id="KW-1133">Transmembrane helix</keyword>
<dbReference type="GO" id="GO:0016301">
    <property type="term" value="F:kinase activity"/>
    <property type="evidence" value="ECO:0007669"/>
    <property type="project" value="UniProtKB-KW"/>
</dbReference>
<proteinExistence type="predicted"/>
<evidence type="ECO:0000313" key="4">
    <source>
        <dbReference type="Proteomes" id="UP001501469"/>
    </source>
</evidence>
<sequence>MTLPPLPAASSRFWLRRVLRDGLAWLPIIALYVVAYHAQKSSVYNGHMLAVLVVALLPWILGVYGNHLVLVPRLFDQGRYFAYFGALVGWVLVLHAVARGLGWLLLPQEAWASKAPWFMPGGNIFGQLLLALPFLFMWRTVTGRRQAQRTQLLAQEQQLRLLEAQVNPHFLFNTLNSLYALSLAQSPRTPDLLLALAQLMRYQLESTLRAQVPLAEELDYLRSYAQLQEMRLGPRCPVQVALPTEEEAAGRTIAPLLLLALVENAFTYGTRRASGSFVHLRIGLAGPRLSLSIRNALPPASQAEGGTGTGLPNTTQRLALLYPGRHYLRAAPTETEFQTDLTIDL</sequence>
<dbReference type="RefSeq" id="WP_345053310.1">
    <property type="nucleotide sequence ID" value="NZ_BAABDK010000016.1"/>
</dbReference>
<evidence type="ECO:0000313" key="3">
    <source>
        <dbReference type="EMBL" id="GAA4034582.1"/>
    </source>
</evidence>
<feature type="transmembrane region" description="Helical" evidence="1">
    <location>
        <begin position="22"/>
        <end position="38"/>
    </location>
</feature>
<feature type="domain" description="Signal transduction histidine kinase internal region" evidence="2">
    <location>
        <begin position="158"/>
        <end position="235"/>
    </location>
</feature>
<feature type="transmembrane region" description="Helical" evidence="1">
    <location>
        <begin position="44"/>
        <end position="69"/>
    </location>
</feature>
<reference evidence="4" key="1">
    <citation type="journal article" date="2019" name="Int. J. Syst. Evol. Microbiol.">
        <title>The Global Catalogue of Microorganisms (GCM) 10K type strain sequencing project: providing services to taxonomists for standard genome sequencing and annotation.</title>
        <authorList>
            <consortium name="The Broad Institute Genomics Platform"/>
            <consortium name="The Broad Institute Genome Sequencing Center for Infectious Disease"/>
            <person name="Wu L."/>
            <person name="Ma J."/>
        </authorList>
    </citation>
    <scope>NUCLEOTIDE SEQUENCE [LARGE SCALE GENOMIC DNA]</scope>
    <source>
        <strain evidence="4">JCM 17225</strain>
    </source>
</reference>
<organism evidence="3 4">
    <name type="scientific">Hymenobacter glaciei</name>
    <dbReference type="NCBI Taxonomy" id="877209"/>
    <lineage>
        <taxon>Bacteria</taxon>
        <taxon>Pseudomonadati</taxon>
        <taxon>Bacteroidota</taxon>
        <taxon>Cytophagia</taxon>
        <taxon>Cytophagales</taxon>
        <taxon>Hymenobacteraceae</taxon>
        <taxon>Hymenobacter</taxon>
    </lineage>
</organism>
<keyword evidence="1" id="KW-0812">Transmembrane</keyword>
<dbReference type="PANTHER" id="PTHR34220">
    <property type="entry name" value="SENSOR HISTIDINE KINASE YPDA"/>
    <property type="match status" value="1"/>
</dbReference>
<evidence type="ECO:0000259" key="2">
    <source>
        <dbReference type="Pfam" id="PF06580"/>
    </source>
</evidence>
<keyword evidence="3" id="KW-0808">Transferase</keyword>
<name>A0ABP7U1U0_9BACT</name>
<protein>
    <submittedName>
        <fullName evidence="3">Histidine kinase</fullName>
    </submittedName>
</protein>
<feature type="transmembrane region" description="Helical" evidence="1">
    <location>
        <begin position="81"/>
        <end position="105"/>
    </location>
</feature>
<evidence type="ECO:0000256" key="1">
    <source>
        <dbReference type="SAM" id="Phobius"/>
    </source>
</evidence>
<dbReference type="Proteomes" id="UP001501469">
    <property type="component" value="Unassembled WGS sequence"/>
</dbReference>
<dbReference type="Pfam" id="PF06580">
    <property type="entry name" value="His_kinase"/>
    <property type="match status" value="1"/>
</dbReference>
<accession>A0ABP7U1U0</accession>